<dbReference type="AlphaFoldDB" id="A0A5B7IVW4"/>
<sequence length="67" mass="7259">MVKRKSKAKEGEAKRTKFDVRLVSALRRRRTTTTATATTIAAAATLRDGTKMNDPRPATVLGASSQL</sequence>
<proteinExistence type="predicted"/>
<evidence type="ECO:0000313" key="2">
    <source>
        <dbReference type="EMBL" id="MPC84788.1"/>
    </source>
</evidence>
<dbReference type="EMBL" id="VSRR010066439">
    <property type="protein sequence ID" value="MPC84788.1"/>
    <property type="molecule type" value="Genomic_DNA"/>
</dbReference>
<protein>
    <submittedName>
        <fullName evidence="2">Uncharacterized protein</fullName>
    </submittedName>
</protein>
<accession>A0A5B7IVW4</accession>
<feature type="region of interest" description="Disordered" evidence="1">
    <location>
        <begin position="47"/>
        <end position="67"/>
    </location>
</feature>
<gene>
    <name evidence="2" type="ORF">E2C01_079538</name>
</gene>
<keyword evidence="3" id="KW-1185">Reference proteome</keyword>
<evidence type="ECO:0000256" key="1">
    <source>
        <dbReference type="SAM" id="MobiDB-lite"/>
    </source>
</evidence>
<dbReference type="Proteomes" id="UP000324222">
    <property type="component" value="Unassembled WGS sequence"/>
</dbReference>
<evidence type="ECO:0000313" key="3">
    <source>
        <dbReference type="Proteomes" id="UP000324222"/>
    </source>
</evidence>
<comment type="caution">
    <text evidence="2">The sequence shown here is derived from an EMBL/GenBank/DDBJ whole genome shotgun (WGS) entry which is preliminary data.</text>
</comment>
<organism evidence="2 3">
    <name type="scientific">Portunus trituberculatus</name>
    <name type="common">Swimming crab</name>
    <name type="synonym">Neptunus trituberculatus</name>
    <dbReference type="NCBI Taxonomy" id="210409"/>
    <lineage>
        <taxon>Eukaryota</taxon>
        <taxon>Metazoa</taxon>
        <taxon>Ecdysozoa</taxon>
        <taxon>Arthropoda</taxon>
        <taxon>Crustacea</taxon>
        <taxon>Multicrustacea</taxon>
        <taxon>Malacostraca</taxon>
        <taxon>Eumalacostraca</taxon>
        <taxon>Eucarida</taxon>
        <taxon>Decapoda</taxon>
        <taxon>Pleocyemata</taxon>
        <taxon>Brachyura</taxon>
        <taxon>Eubrachyura</taxon>
        <taxon>Portunoidea</taxon>
        <taxon>Portunidae</taxon>
        <taxon>Portuninae</taxon>
        <taxon>Portunus</taxon>
    </lineage>
</organism>
<name>A0A5B7IVW4_PORTR</name>
<reference evidence="2 3" key="1">
    <citation type="submission" date="2019-05" db="EMBL/GenBank/DDBJ databases">
        <title>Another draft genome of Portunus trituberculatus and its Hox gene families provides insights of decapod evolution.</title>
        <authorList>
            <person name="Jeong J.-H."/>
            <person name="Song I."/>
            <person name="Kim S."/>
            <person name="Choi T."/>
            <person name="Kim D."/>
            <person name="Ryu S."/>
            <person name="Kim W."/>
        </authorList>
    </citation>
    <scope>NUCLEOTIDE SEQUENCE [LARGE SCALE GENOMIC DNA]</scope>
    <source>
        <tissue evidence="2">Muscle</tissue>
    </source>
</reference>